<evidence type="ECO:0000256" key="1">
    <source>
        <dbReference type="SAM" id="MobiDB-lite"/>
    </source>
</evidence>
<feature type="compositionally biased region" description="Low complexity" evidence="1">
    <location>
        <begin position="9"/>
        <end position="20"/>
    </location>
</feature>
<evidence type="ECO:0000313" key="3">
    <source>
        <dbReference type="Proteomes" id="UP000694565"/>
    </source>
</evidence>
<reference evidence="2" key="1">
    <citation type="submission" date="2025-08" db="UniProtKB">
        <authorList>
            <consortium name="Ensembl"/>
        </authorList>
    </citation>
    <scope>IDENTIFICATION</scope>
</reference>
<dbReference type="AlphaFoldDB" id="A0A8C2WTW2"/>
<proteinExistence type="predicted"/>
<reference evidence="2" key="2">
    <citation type="submission" date="2025-09" db="UniProtKB">
        <authorList>
            <consortium name="Ensembl"/>
        </authorList>
    </citation>
    <scope>IDENTIFICATION</scope>
</reference>
<keyword evidence="3" id="KW-1185">Reference proteome</keyword>
<evidence type="ECO:0000313" key="2">
    <source>
        <dbReference type="Ensembl" id="ENSCLMP00005005504.1"/>
    </source>
</evidence>
<dbReference type="Proteomes" id="UP000694565">
    <property type="component" value="Unplaced"/>
</dbReference>
<sequence length="93" mass="10824">SRTPPRGPPGRSRSSAAPRCSPHVTNWALSWLLLRRRSALRHRRKLSSVVSEFTSTSMWSLCVHSSRPTSTTRMFRGRTWPRSLLSYDIWTWQ</sequence>
<dbReference type="Ensembl" id="ENSCLMT00005005937.1">
    <property type="protein sequence ID" value="ENSCLMP00005005504.1"/>
    <property type="gene ID" value="ENSCLMG00005003068.1"/>
</dbReference>
<organism evidence="2 3">
    <name type="scientific">Cyclopterus lumpus</name>
    <name type="common">Lumpsucker</name>
    <dbReference type="NCBI Taxonomy" id="8103"/>
    <lineage>
        <taxon>Eukaryota</taxon>
        <taxon>Metazoa</taxon>
        <taxon>Chordata</taxon>
        <taxon>Craniata</taxon>
        <taxon>Vertebrata</taxon>
        <taxon>Euteleostomi</taxon>
        <taxon>Actinopterygii</taxon>
        <taxon>Neopterygii</taxon>
        <taxon>Teleostei</taxon>
        <taxon>Neoteleostei</taxon>
        <taxon>Acanthomorphata</taxon>
        <taxon>Eupercaria</taxon>
        <taxon>Perciformes</taxon>
        <taxon>Cottioidei</taxon>
        <taxon>Cottales</taxon>
        <taxon>Cyclopteridae</taxon>
        <taxon>Cyclopterus</taxon>
    </lineage>
</organism>
<feature type="region of interest" description="Disordered" evidence="1">
    <location>
        <begin position="1"/>
        <end position="20"/>
    </location>
</feature>
<accession>A0A8C2WTW2</accession>
<name>A0A8C2WTW2_CYCLU</name>
<protein>
    <submittedName>
        <fullName evidence="2">Uncharacterized protein</fullName>
    </submittedName>
</protein>